<keyword evidence="3" id="KW-0456">Lyase</keyword>
<evidence type="ECO:0000256" key="3">
    <source>
        <dbReference type="ARBA" id="ARBA00023239"/>
    </source>
</evidence>
<keyword evidence="2" id="KW-0346">Stress response</keyword>
<dbReference type="AlphaFoldDB" id="A0A2J6SA94"/>
<dbReference type="GO" id="GO:0019243">
    <property type="term" value="P:methylglyoxal catabolic process to D-lactate via S-lactoyl-glutathione"/>
    <property type="evidence" value="ECO:0007669"/>
    <property type="project" value="TreeGrafter"/>
</dbReference>
<dbReference type="InterPro" id="IPR002818">
    <property type="entry name" value="DJ-1/PfpI"/>
</dbReference>
<keyword evidence="8" id="KW-1185">Reference proteome</keyword>
<dbReference type="EC" id="4.2.1.130" evidence="1"/>
<dbReference type="EMBL" id="KZ613938">
    <property type="protein sequence ID" value="PMD47676.1"/>
    <property type="molecule type" value="Genomic_DNA"/>
</dbReference>
<name>A0A2J6SA94_HYAVF</name>
<dbReference type="OrthoDB" id="543156at2759"/>
<evidence type="ECO:0000256" key="2">
    <source>
        <dbReference type="ARBA" id="ARBA00023016"/>
    </source>
</evidence>
<dbReference type="PANTHER" id="PTHR48094">
    <property type="entry name" value="PROTEIN/NUCLEIC ACID DEGLYCASE DJ-1-RELATED"/>
    <property type="match status" value="1"/>
</dbReference>
<dbReference type="STRING" id="1149755.A0A2J6SA94"/>
<dbReference type="GO" id="GO:0005737">
    <property type="term" value="C:cytoplasm"/>
    <property type="evidence" value="ECO:0007669"/>
    <property type="project" value="TreeGrafter"/>
</dbReference>
<dbReference type="Proteomes" id="UP000235786">
    <property type="component" value="Unassembled WGS sequence"/>
</dbReference>
<evidence type="ECO:0000256" key="4">
    <source>
        <dbReference type="ARBA" id="ARBA00038493"/>
    </source>
</evidence>
<comment type="similarity">
    <text evidence="4">Belongs to the peptidase C56 family. HSP31-like subfamily.</text>
</comment>
<evidence type="ECO:0000259" key="6">
    <source>
        <dbReference type="Pfam" id="PF01965"/>
    </source>
</evidence>
<gene>
    <name evidence="7" type="ORF">L207DRAFT_478915</name>
</gene>
<dbReference type="SUPFAM" id="SSF52317">
    <property type="entry name" value="Class I glutamine amidotransferase-like"/>
    <property type="match status" value="1"/>
</dbReference>
<evidence type="ECO:0000256" key="1">
    <source>
        <dbReference type="ARBA" id="ARBA00013134"/>
    </source>
</evidence>
<protein>
    <recommendedName>
        <fullName evidence="1">D-lactate dehydratase</fullName>
        <ecNumber evidence="1">4.2.1.130</ecNumber>
    </recommendedName>
</protein>
<dbReference type="Pfam" id="PF01965">
    <property type="entry name" value="DJ-1_PfpI"/>
    <property type="match status" value="1"/>
</dbReference>
<accession>A0A2J6SA94</accession>
<dbReference type="Gene3D" id="3.40.50.880">
    <property type="match status" value="1"/>
</dbReference>
<reference evidence="7 8" key="1">
    <citation type="submission" date="2016-04" db="EMBL/GenBank/DDBJ databases">
        <title>A degradative enzymes factory behind the ericoid mycorrhizal symbiosis.</title>
        <authorList>
            <consortium name="DOE Joint Genome Institute"/>
            <person name="Martino E."/>
            <person name="Morin E."/>
            <person name="Grelet G."/>
            <person name="Kuo A."/>
            <person name="Kohler A."/>
            <person name="Daghino S."/>
            <person name="Barry K."/>
            <person name="Choi C."/>
            <person name="Cichocki N."/>
            <person name="Clum A."/>
            <person name="Copeland A."/>
            <person name="Hainaut M."/>
            <person name="Haridas S."/>
            <person name="Labutti K."/>
            <person name="Lindquist E."/>
            <person name="Lipzen A."/>
            <person name="Khouja H.-R."/>
            <person name="Murat C."/>
            <person name="Ohm R."/>
            <person name="Olson A."/>
            <person name="Spatafora J."/>
            <person name="Veneault-Fourrey C."/>
            <person name="Henrissat B."/>
            <person name="Grigoriev I."/>
            <person name="Martin F."/>
            <person name="Perotto S."/>
        </authorList>
    </citation>
    <scope>NUCLEOTIDE SEQUENCE [LARGE SCALE GENOMIC DNA]</scope>
    <source>
        <strain evidence="7 8">F</strain>
    </source>
</reference>
<dbReference type="InterPro" id="IPR050325">
    <property type="entry name" value="Prot/Nucl_acid_deglycase"/>
</dbReference>
<dbReference type="PANTHER" id="PTHR48094:SF11">
    <property type="entry name" value="GLUTATHIONE-INDEPENDENT GLYOXALASE HSP31-RELATED"/>
    <property type="match status" value="1"/>
</dbReference>
<proteinExistence type="inferred from homology"/>
<organism evidence="7 8">
    <name type="scientific">Hyaloscypha variabilis (strain UAMH 11265 / GT02V1 / F)</name>
    <name type="common">Meliniomyces variabilis</name>
    <dbReference type="NCBI Taxonomy" id="1149755"/>
    <lineage>
        <taxon>Eukaryota</taxon>
        <taxon>Fungi</taxon>
        <taxon>Dikarya</taxon>
        <taxon>Ascomycota</taxon>
        <taxon>Pezizomycotina</taxon>
        <taxon>Leotiomycetes</taxon>
        <taxon>Helotiales</taxon>
        <taxon>Hyaloscyphaceae</taxon>
        <taxon>Hyaloscypha</taxon>
        <taxon>Hyaloscypha variabilis</taxon>
    </lineage>
</organism>
<sequence length="232" mass="25081">MATKNVLIVLSSHDLLGSTGRPTGWYLPEFAHPYYVLAPHVKLTIASPKGGHAPLDPGSVEAFKADPESVEFVQTKSALWENTEKLSTFLGRAKEFDAIFYPGGHGPMYDLATDPDSIALIREFWEAGKIVSTVCHGAAALTHATLSDGSYLVADTPVTGFANAEEDAIDFSQYMPFMLETELNKISGGKYEKAAEDWASHVVVAKEDRLLTGQNPGSARDLAVVILEKLNA</sequence>
<feature type="domain" description="DJ-1/PfpI" evidence="6">
    <location>
        <begin position="93"/>
        <end position="228"/>
    </location>
</feature>
<evidence type="ECO:0000313" key="8">
    <source>
        <dbReference type="Proteomes" id="UP000235786"/>
    </source>
</evidence>
<comment type="catalytic activity">
    <reaction evidence="5">
        <text>methylglyoxal + H2O = (R)-lactate + H(+)</text>
        <dbReference type="Rhea" id="RHEA:27754"/>
        <dbReference type="ChEBI" id="CHEBI:15377"/>
        <dbReference type="ChEBI" id="CHEBI:15378"/>
        <dbReference type="ChEBI" id="CHEBI:16004"/>
        <dbReference type="ChEBI" id="CHEBI:17158"/>
        <dbReference type="EC" id="4.2.1.130"/>
    </reaction>
</comment>
<dbReference type="GO" id="GO:0019172">
    <property type="term" value="F:glyoxalase III activity"/>
    <property type="evidence" value="ECO:0007669"/>
    <property type="project" value="UniProtKB-EC"/>
</dbReference>
<dbReference type="CDD" id="cd03141">
    <property type="entry name" value="GATase1_Hsp31_like"/>
    <property type="match status" value="1"/>
</dbReference>
<dbReference type="InterPro" id="IPR029062">
    <property type="entry name" value="Class_I_gatase-like"/>
</dbReference>
<evidence type="ECO:0000313" key="7">
    <source>
        <dbReference type="EMBL" id="PMD47676.1"/>
    </source>
</evidence>
<evidence type="ECO:0000256" key="5">
    <source>
        <dbReference type="ARBA" id="ARBA00048082"/>
    </source>
</evidence>